<dbReference type="Proteomes" id="UP000262172">
    <property type="component" value="Unassembled WGS sequence"/>
</dbReference>
<gene>
    <name evidence="1" type="ORF">DY023_04550</name>
</gene>
<accession>A0A371NW27</accession>
<keyword evidence="2" id="KW-1185">Reference proteome</keyword>
<dbReference type="SUPFAM" id="SSF141694">
    <property type="entry name" value="AF2212/PG0164-like"/>
    <property type="match status" value="1"/>
</dbReference>
<sequence>MSELRLHTTLQPMGPAGAIVLDDEQVAVLSSAKAFPVTVTIADRTARLRLSRMGGQNLIGFSKAVREEMAVELGDEFDVVIAPDTAERTVEIPQELADALASDPAIRAEFETLSYSRRKEMARSIAEAKQEATRERRLQKALDELRG</sequence>
<dbReference type="AlphaFoldDB" id="A0A371NW27"/>
<organism evidence="1 2">
    <name type="scientific">Microbacterium bovistercoris</name>
    <dbReference type="NCBI Taxonomy" id="2293570"/>
    <lineage>
        <taxon>Bacteria</taxon>
        <taxon>Bacillati</taxon>
        <taxon>Actinomycetota</taxon>
        <taxon>Actinomycetes</taxon>
        <taxon>Micrococcales</taxon>
        <taxon>Microbacteriaceae</taxon>
        <taxon>Microbacterium</taxon>
    </lineage>
</organism>
<dbReference type="Pfam" id="PF13376">
    <property type="entry name" value="OmdA"/>
    <property type="match status" value="1"/>
</dbReference>
<evidence type="ECO:0000313" key="1">
    <source>
        <dbReference type="EMBL" id="REJ06977.1"/>
    </source>
</evidence>
<dbReference type="InterPro" id="IPR037079">
    <property type="entry name" value="AF2212/PG0164-like_sf"/>
</dbReference>
<dbReference type="InterPro" id="IPR015018">
    <property type="entry name" value="DUF1905"/>
</dbReference>
<protein>
    <submittedName>
        <fullName evidence="1">DUF1905 domain-containing protein</fullName>
    </submittedName>
</protein>
<proteinExistence type="predicted"/>
<name>A0A371NW27_9MICO</name>
<dbReference type="EMBL" id="QUAB01000024">
    <property type="protein sequence ID" value="REJ06977.1"/>
    <property type="molecule type" value="Genomic_DNA"/>
</dbReference>
<evidence type="ECO:0000313" key="2">
    <source>
        <dbReference type="Proteomes" id="UP000262172"/>
    </source>
</evidence>
<comment type="caution">
    <text evidence="1">The sequence shown here is derived from an EMBL/GenBank/DDBJ whole genome shotgun (WGS) entry which is preliminary data.</text>
</comment>
<dbReference type="Pfam" id="PF08922">
    <property type="entry name" value="DUF1905"/>
    <property type="match status" value="1"/>
</dbReference>
<dbReference type="OrthoDB" id="2604865at2"/>
<reference evidence="1 2" key="1">
    <citation type="submission" date="2018-08" db="EMBL/GenBank/DDBJ databases">
        <title>Isolation, diversity and antifungal activity of Actinobacteria from cow dung.</title>
        <authorList>
            <person name="Ling L."/>
        </authorList>
    </citation>
    <scope>NUCLEOTIDE SEQUENCE [LARGE SCALE GENOMIC DNA]</scope>
    <source>
        <strain evidence="1 2">NEAU-LLE</strain>
    </source>
</reference>
<dbReference type="RefSeq" id="WP_116241166.1">
    <property type="nucleotide sequence ID" value="NZ_QUAB01000024.1"/>
</dbReference>
<dbReference type="Gene3D" id="2.40.30.100">
    <property type="entry name" value="AF2212/PG0164-like"/>
    <property type="match status" value="1"/>
</dbReference>